<dbReference type="Gene3D" id="3.10.310.30">
    <property type="match status" value="1"/>
</dbReference>
<dbReference type="Proteomes" id="UP000010847">
    <property type="component" value="Chromosome"/>
</dbReference>
<keyword evidence="4" id="KW-1185">Reference proteome</keyword>
<dbReference type="Gene3D" id="3.90.1640.10">
    <property type="entry name" value="inorganic pyrophosphatase (n-terminal core)"/>
    <property type="match status" value="1"/>
</dbReference>
<feature type="domain" description="DDH" evidence="1">
    <location>
        <begin position="19"/>
        <end position="158"/>
    </location>
</feature>
<dbReference type="EMBL" id="CP007032">
    <property type="protein sequence ID" value="AHF07515.1"/>
    <property type="molecule type" value="Genomic_DNA"/>
</dbReference>
<dbReference type="InterPro" id="IPR038763">
    <property type="entry name" value="DHH_sf"/>
</dbReference>
<accession>W0E9G2</accession>
<dbReference type="HOGENOM" id="CLU_039720_0_0_9"/>
<dbReference type="Pfam" id="PF02272">
    <property type="entry name" value="DHHA1"/>
    <property type="match status" value="1"/>
</dbReference>
<organism evidence="3 4">
    <name type="scientific">Desulfitobacterium metallireducens DSM 15288</name>
    <dbReference type="NCBI Taxonomy" id="871968"/>
    <lineage>
        <taxon>Bacteria</taxon>
        <taxon>Bacillati</taxon>
        <taxon>Bacillota</taxon>
        <taxon>Clostridia</taxon>
        <taxon>Eubacteriales</taxon>
        <taxon>Desulfitobacteriaceae</taxon>
        <taxon>Desulfitobacterium</taxon>
    </lineage>
</organism>
<dbReference type="GO" id="GO:0003676">
    <property type="term" value="F:nucleic acid binding"/>
    <property type="evidence" value="ECO:0007669"/>
    <property type="project" value="InterPro"/>
</dbReference>
<evidence type="ECO:0000259" key="1">
    <source>
        <dbReference type="Pfam" id="PF01368"/>
    </source>
</evidence>
<gene>
    <name evidence="3" type="ORF">DESME_11260</name>
</gene>
<dbReference type="PANTHER" id="PTHR47618:SF1">
    <property type="entry name" value="BIFUNCTIONAL OLIGORIBONUCLEASE AND PAP PHOSPHATASE NRNA"/>
    <property type="match status" value="1"/>
</dbReference>
<protein>
    <recommendedName>
        <fullName evidence="5">Phosphoesterase</fullName>
    </recommendedName>
</protein>
<evidence type="ECO:0000313" key="3">
    <source>
        <dbReference type="EMBL" id="AHF07515.1"/>
    </source>
</evidence>
<dbReference type="RefSeq" id="WP_006718894.1">
    <property type="nucleotide sequence ID" value="NZ_CP007032.1"/>
</dbReference>
<dbReference type="STRING" id="871968.DESME_11260"/>
<dbReference type="InterPro" id="IPR051319">
    <property type="entry name" value="Oligoribo/pAp-PDE_c-di-AMP_PDE"/>
</dbReference>
<dbReference type="InterPro" id="IPR001667">
    <property type="entry name" value="DDH_dom"/>
</dbReference>
<dbReference type="AlphaFoldDB" id="W0E9G2"/>
<evidence type="ECO:0000259" key="2">
    <source>
        <dbReference type="Pfam" id="PF02272"/>
    </source>
</evidence>
<sequence length="326" mass="35751">MANDVLNRIASELRKAPEVALFSHISPDGDCLGSMLALGLALEKLGKRVFLYNPDTVPHNLDFLPGASQVINVLPEQLPQTLCFVDCTDLRRVNLELSQLPENAVILNVDHHISNQNFGTLNCVESTASASGEIVMALIQELGVPLDQEIATNLYTAIITDTGSFQYSNTKPKTHRLAADLMESGIDLLSIHHRIFDQKSLAQVELLRRGLSQLKLYSDGQLAVITLRKEDFEEIGAAEGLSEGVINNARSIEGVEVAVLFKEIEPQKIRIGFRSNLWFNVNELAARFGGGGHKRAAGCSMEVSLEEASQSVIKAIEEELRIGRSH</sequence>
<evidence type="ECO:0000313" key="4">
    <source>
        <dbReference type="Proteomes" id="UP000010847"/>
    </source>
</evidence>
<proteinExistence type="predicted"/>
<dbReference type="PANTHER" id="PTHR47618">
    <property type="entry name" value="BIFUNCTIONAL OLIGORIBONUCLEASE AND PAP PHOSPHATASE NRNA"/>
    <property type="match status" value="1"/>
</dbReference>
<dbReference type="eggNOG" id="COG0618">
    <property type="taxonomic scope" value="Bacteria"/>
</dbReference>
<dbReference type="Pfam" id="PF01368">
    <property type="entry name" value="DHH"/>
    <property type="match status" value="1"/>
</dbReference>
<evidence type="ECO:0008006" key="5">
    <source>
        <dbReference type="Google" id="ProtNLM"/>
    </source>
</evidence>
<name>W0E9G2_9FIRM</name>
<dbReference type="InterPro" id="IPR003156">
    <property type="entry name" value="DHHA1_dom"/>
</dbReference>
<dbReference type="KEGG" id="dmt:DESME_11260"/>
<feature type="domain" description="DHHA1" evidence="2">
    <location>
        <begin position="235"/>
        <end position="320"/>
    </location>
</feature>
<reference evidence="3 4" key="1">
    <citation type="submission" date="2013-12" db="EMBL/GenBank/DDBJ databases">
        <authorList>
            <consortium name="DOE Joint Genome Institute"/>
            <person name="Smidt H."/>
            <person name="Huntemann M."/>
            <person name="Han J."/>
            <person name="Chen A."/>
            <person name="Kyrpides N."/>
            <person name="Mavromatis K."/>
            <person name="Markowitz V."/>
            <person name="Palaniappan K."/>
            <person name="Ivanova N."/>
            <person name="Schaumberg A."/>
            <person name="Pati A."/>
            <person name="Liolios K."/>
            <person name="Nordberg H.P."/>
            <person name="Cantor M.N."/>
            <person name="Hua S.X."/>
            <person name="Woyke T."/>
        </authorList>
    </citation>
    <scope>NUCLEOTIDE SEQUENCE [LARGE SCALE GENOMIC DNA]</scope>
    <source>
        <strain evidence="4">DSM 15288</strain>
    </source>
</reference>
<dbReference type="SUPFAM" id="SSF64182">
    <property type="entry name" value="DHH phosphoesterases"/>
    <property type="match status" value="1"/>
</dbReference>
<dbReference type="OrthoDB" id="9803668at2"/>